<dbReference type="Proteomes" id="UP000317316">
    <property type="component" value="Unassembled WGS sequence"/>
</dbReference>
<reference evidence="2 3" key="1">
    <citation type="submission" date="2019-05" db="EMBL/GenBank/DDBJ databases">
        <title>Psychrobacillus vulpis sp. nov., a new species isolated from feces of a red fox that inhabits in The Tablas de Daimiel Natural Park, Albacete, Spain.</title>
        <authorList>
            <person name="Rodriguez M."/>
            <person name="Reina J.C."/>
            <person name="Bejar V."/>
            <person name="Llamas I."/>
        </authorList>
    </citation>
    <scope>NUCLEOTIDE SEQUENCE [LARGE SCALE GENOMIC DNA]</scope>
    <source>
        <strain evidence="2 3">NEAU-3TGS17</strain>
    </source>
</reference>
<feature type="transmembrane region" description="Helical" evidence="1">
    <location>
        <begin position="186"/>
        <end position="209"/>
    </location>
</feature>
<proteinExistence type="predicted"/>
<gene>
    <name evidence="2" type="ORF">FG382_15050</name>
</gene>
<feature type="transmembrane region" description="Helical" evidence="1">
    <location>
        <begin position="21"/>
        <end position="40"/>
    </location>
</feature>
<feature type="transmembrane region" description="Helical" evidence="1">
    <location>
        <begin position="151"/>
        <end position="174"/>
    </location>
</feature>
<dbReference type="EMBL" id="VDGH01000009">
    <property type="protein sequence ID" value="TQR11272.1"/>
    <property type="molecule type" value="Genomic_DNA"/>
</dbReference>
<name>A0A544T1F1_9BACI</name>
<sequence>MMFLCNSTLGEVVWTQVKFKMNAYLGTLVSLIVVQILGLMLSINGTSSMSTNFNNTDFQFVWITADTVIIFVSIWALFLGNVITTKGYRNTNFSFVTNGISNNLSNIIVLIIMSVFAGITTFLSHYILRIVVPFFNDVGYVRSGSIIDDPLSSITSMGLMVSLILMISAGGYLWGTLVYIHRAYMFLLIVLIIALPATKTGQMILRFIFADNMSLFVLNVKFVCLAIIFFVLAMLCSNRLEVRR</sequence>
<protein>
    <submittedName>
        <fullName evidence="2">Uncharacterized protein</fullName>
    </submittedName>
</protein>
<organism evidence="2 3">
    <name type="scientific">Psychrobacillus lasiicapitis</name>
    <dbReference type="NCBI Taxonomy" id="1636719"/>
    <lineage>
        <taxon>Bacteria</taxon>
        <taxon>Bacillati</taxon>
        <taxon>Bacillota</taxon>
        <taxon>Bacilli</taxon>
        <taxon>Bacillales</taxon>
        <taxon>Bacillaceae</taxon>
        <taxon>Psychrobacillus</taxon>
    </lineage>
</organism>
<accession>A0A544T1F1</accession>
<keyword evidence="1" id="KW-0472">Membrane</keyword>
<keyword evidence="1" id="KW-0812">Transmembrane</keyword>
<keyword evidence="3" id="KW-1185">Reference proteome</keyword>
<dbReference type="AlphaFoldDB" id="A0A544T1F1"/>
<feature type="transmembrane region" description="Helical" evidence="1">
    <location>
        <begin position="60"/>
        <end position="83"/>
    </location>
</feature>
<evidence type="ECO:0000313" key="3">
    <source>
        <dbReference type="Proteomes" id="UP000317316"/>
    </source>
</evidence>
<evidence type="ECO:0000313" key="2">
    <source>
        <dbReference type="EMBL" id="TQR11272.1"/>
    </source>
</evidence>
<keyword evidence="1" id="KW-1133">Transmembrane helix</keyword>
<comment type="caution">
    <text evidence="2">The sequence shown here is derived from an EMBL/GenBank/DDBJ whole genome shotgun (WGS) entry which is preliminary data.</text>
</comment>
<evidence type="ECO:0000256" key="1">
    <source>
        <dbReference type="SAM" id="Phobius"/>
    </source>
</evidence>
<feature type="transmembrane region" description="Helical" evidence="1">
    <location>
        <begin position="215"/>
        <end position="236"/>
    </location>
</feature>
<feature type="transmembrane region" description="Helical" evidence="1">
    <location>
        <begin position="104"/>
        <end position="131"/>
    </location>
</feature>